<dbReference type="InterPro" id="IPR022812">
    <property type="entry name" value="Dynamin"/>
</dbReference>
<dbReference type="AlphaFoldDB" id="A0AAD2D6C4"/>
<organism evidence="4 5">
    <name type="scientific">Euplotes crassus</name>
    <dbReference type="NCBI Taxonomy" id="5936"/>
    <lineage>
        <taxon>Eukaryota</taxon>
        <taxon>Sar</taxon>
        <taxon>Alveolata</taxon>
        <taxon>Ciliophora</taxon>
        <taxon>Intramacronucleata</taxon>
        <taxon>Spirotrichea</taxon>
        <taxon>Hypotrichia</taxon>
        <taxon>Euplotida</taxon>
        <taxon>Euplotidae</taxon>
        <taxon>Moneuplotes</taxon>
    </lineage>
</organism>
<gene>
    <name evidence="4" type="ORF">ECRASSUSDP1_LOCUS24445</name>
</gene>
<reference evidence="4" key="1">
    <citation type="submission" date="2023-07" db="EMBL/GenBank/DDBJ databases">
        <authorList>
            <consortium name="AG Swart"/>
            <person name="Singh M."/>
            <person name="Singh A."/>
            <person name="Seah K."/>
            <person name="Emmerich C."/>
        </authorList>
    </citation>
    <scope>NUCLEOTIDE SEQUENCE</scope>
    <source>
        <strain evidence="4">DP1</strain>
    </source>
</reference>
<evidence type="ECO:0000256" key="2">
    <source>
        <dbReference type="ARBA" id="ARBA00023134"/>
    </source>
</evidence>
<dbReference type="GO" id="GO:0016559">
    <property type="term" value="P:peroxisome fission"/>
    <property type="evidence" value="ECO:0007669"/>
    <property type="project" value="TreeGrafter"/>
</dbReference>
<dbReference type="Proteomes" id="UP001295684">
    <property type="component" value="Unassembled WGS sequence"/>
</dbReference>
<evidence type="ECO:0000313" key="4">
    <source>
        <dbReference type="EMBL" id="CAI2382954.1"/>
    </source>
</evidence>
<accession>A0AAD2D6C4</accession>
<dbReference type="Gene3D" id="3.40.50.300">
    <property type="entry name" value="P-loop containing nucleotide triphosphate hydrolases"/>
    <property type="match status" value="1"/>
</dbReference>
<protein>
    <recommendedName>
        <fullName evidence="3">Dynamin-type G domain-containing protein</fullName>
    </recommendedName>
</protein>
<dbReference type="InterPro" id="IPR003130">
    <property type="entry name" value="GED"/>
</dbReference>
<keyword evidence="5" id="KW-1185">Reference proteome</keyword>
<dbReference type="GO" id="GO:0008017">
    <property type="term" value="F:microtubule binding"/>
    <property type="evidence" value="ECO:0007669"/>
    <property type="project" value="TreeGrafter"/>
</dbReference>
<evidence type="ECO:0000256" key="1">
    <source>
        <dbReference type="ARBA" id="ARBA00022741"/>
    </source>
</evidence>
<dbReference type="GO" id="GO:0016020">
    <property type="term" value="C:membrane"/>
    <property type="evidence" value="ECO:0007669"/>
    <property type="project" value="TreeGrafter"/>
</dbReference>
<dbReference type="Pfam" id="PF00350">
    <property type="entry name" value="Dynamin_N"/>
    <property type="match status" value="1"/>
</dbReference>
<dbReference type="PRINTS" id="PR00195">
    <property type="entry name" value="DYNAMIN"/>
</dbReference>
<evidence type="ECO:0000259" key="3">
    <source>
        <dbReference type="PROSITE" id="PS51718"/>
    </source>
</evidence>
<dbReference type="SUPFAM" id="SSF52540">
    <property type="entry name" value="P-loop containing nucleoside triphosphate hydrolases"/>
    <property type="match status" value="1"/>
</dbReference>
<sequence length="737" mass="85242">MEASKARNIQLLEDFFKLYYLFMNDSLRGEINLPQIVVLGKQSCGKSSIIANIIGVDLMPSGEGTTTKACIRYQIHHENVENTYYIVQQNLRTEDPQAVRNEVERISNEAINEETKQRAEKHNSEEPLDKIIITEKEIVVDIYTKDKSALSCLDLPGMIQDVEDGIEKNTKERIEAIVERSVRMTNTIILFVHDSDEDVENSAIRKMVKKHDPKFERTITVLSKIDLGHQNKCEYVLKLLDGSKFKTPLGYFAIKGRGKEERLANQTIEGAIAAETEWFSNRSEYDDVATRCGTENVRNCLQNILCNCVIDNLQNVEEEILSTYERYRKRFSLLSIPDECKTEEDASEVIFSAITGITREFHNWMENGNPDDVERVLSGGAYVKYIIKESYDKHIKPLDCLRNYTDEMIYSIEQNFSGHHERILSNDGPSVYLLKHKIREFEAPLKEYALNVKTAIKSIIRDIIQKLCGTKYRLASRFEKISKDILNSLFSSICEKICEHISMERNNINFDRQDFKSYMGLHDKKEMQLQTIRSFMSNQGYSGYIDQSFVDKIRNYYISLDNSLFAQFESSQTAPSSTYHAEEEIKLGDDLSNDESTESMSAEGRLFDRVNDPRPINRANIIKKKSSPSTIKVDLKEIPKNEESDIEVTKKVVNCYWNALKKEFHDMMPRLCKHYFINKFQNELEKSILRSERQMNDKIGLASDPQEVIDNYNDVREALVDLEESLEKIKDLRASYE</sequence>
<feature type="domain" description="Dynamin-type G" evidence="3">
    <location>
        <begin position="30"/>
        <end position="314"/>
    </location>
</feature>
<dbReference type="InterPro" id="IPR001401">
    <property type="entry name" value="Dynamin_GTPase"/>
</dbReference>
<dbReference type="GO" id="GO:0005525">
    <property type="term" value="F:GTP binding"/>
    <property type="evidence" value="ECO:0007669"/>
    <property type="project" value="InterPro"/>
</dbReference>
<dbReference type="EMBL" id="CAMPGE010025172">
    <property type="protein sequence ID" value="CAI2382954.1"/>
    <property type="molecule type" value="Genomic_DNA"/>
</dbReference>
<dbReference type="GO" id="GO:0005874">
    <property type="term" value="C:microtubule"/>
    <property type="evidence" value="ECO:0007669"/>
    <property type="project" value="TreeGrafter"/>
</dbReference>
<keyword evidence="2" id="KW-0342">GTP-binding</keyword>
<dbReference type="Gene3D" id="1.20.120.1240">
    <property type="entry name" value="Dynamin, middle domain"/>
    <property type="match status" value="1"/>
</dbReference>
<dbReference type="GO" id="GO:0006897">
    <property type="term" value="P:endocytosis"/>
    <property type="evidence" value="ECO:0007669"/>
    <property type="project" value="TreeGrafter"/>
</dbReference>
<dbReference type="PROSITE" id="PS51718">
    <property type="entry name" value="G_DYNAMIN_2"/>
    <property type="match status" value="1"/>
</dbReference>
<evidence type="ECO:0000313" key="5">
    <source>
        <dbReference type="Proteomes" id="UP001295684"/>
    </source>
</evidence>
<dbReference type="InterPro" id="IPR030381">
    <property type="entry name" value="G_DYNAMIN_dom"/>
</dbReference>
<dbReference type="InterPro" id="IPR027417">
    <property type="entry name" value="P-loop_NTPase"/>
</dbReference>
<dbReference type="Pfam" id="PF02212">
    <property type="entry name" value="GED"/>
    <property type="match status" value="1"/>
</dbReference>
<dbReference type="PANTHER" id="PTHR11566">
    <property type="entry name" value="DYNAMIN"/>
    <property type="match status" value="1"/>
</dbReference>
<name>A0AAD2D6C4_EUPCR</name>
<dbReference type="InterPro" id="IPR000375">
    <property type="entry name" value="Dynamin_stalk"/>
</dbReference>
<dbReference type="InterPro" id="IPR045063">
    <property type="entry name" value="Dynamin_N"/>
</dbReference>
<keyword evidence="1" id="KW-0547">Nucleotide-binding</keyword>
<dbReference type="CDD" id="cd08771">
    <property type="entry name" value="DLP_1"/>
    <property type="match status" value="1"/>
</dbReference>
<dbReference type="GO" id="GO:0048312">
    <property type="term" value="P:intracellular distribution of mitochondria"/>
    <property type="evidence" value="ECO:0007669"/>
    <property type="project" value="TreeGrafter"/>
</dbReference>
<dbReference type="PANTHER" id="PTHR11566:SF21">
    <property type="entry name" value="DYNAMIN RELATED PROTEIN 1, ISOFORM A"/>
    <property type="match status" value="1"/>
</dbReference>
<dbReference type="GO" id="GO:0000266">
    <property type="term" value="P:mitochondrial fission"/>
    <property type="evidence" value="ECO:0007669"/>
    <property type="project" value="TreeGrafter"/>
</dbReference>
<proteinExistence type="predicted"/>
<dbReference type="SMART" id="SM00053">
    <property type="entry name" value="DYNc"/>
    <property type="match status" value="1"/>
</dbReference>
<dbReference type="GO" id="GO:0005739">
    <property type="term" value="C:mitochondrion"/>
    <property type="evidence" value="ECO:0007669"/>
    <property type="project" value="TreeGrafter"/>
</dbReference>
<comment type="caution">
    <text evidence="4">The sequence shown here is derived from an EMBL/GenBank/DDBJ whole genome shotgun (WGS) entry which is preliminary data.</text>
</comment>
<dbReference type="GO" id="GO:0003924">
    <property type="term" value="F:GTPase activity"/>
    <property type="evidence" value="ECO:0007669"/>
    <property type="project" value="InterPro"/>
</dbReference>
<dbReference type="Pfam" id="PF01031">
    <property type="entry name" value="Dynamin_M"/>
    <property type="match status" value="1"/>
</dbReference>